<dbReference type="EMBL" id="QRUP01000014">
    <property type="protein sequence ID" value="RGR72694.1"/>
    <property type="molecule type" value="Genomic_DNA"/>
</dbReference>
<dbReference type="AlphaFoldDB" id="A0A412FX22"/>
<organism evidence="1 2">
    <name type="scientific">Holdemania filiformis</name>
    <dbReference type="NCBI Taxonomy" id="61171"/>
    <lineage>
        <taxon>Bacteria</taxon>
        <taxon>Bacillati</taxon>
        <taxon>Bacillota</taxon>
        <taxon>Erysipelotrichia</taxon>
        <taxon>Erysipelotrichales</taxon>
        <taxon>Erysipelotrichaceae</taxon>
        <taxon>Holdemania</taxon>
    </lineage>
</organism>
<gene>
    <name evidence="1" type="ORF">DWY25_11555</name>
</gene>
<keyword evidence="2" id="KW-1185">Reference proteome</keyword>
<sequence>MAKISFIIKASFYVSLFYHILPALKSLFKDFHRIFISSFIVRRPSLFELRITIIKNIGIPAQHQESKFMLSAAGKNCLCEVLLKHKSNVNFFNFHRGFFEFCAILKM</sequence>
<name>A0A412FX22_9FIRM</name>
<protein>
    <submittedName>
        <fullName evidence="1">Uncharacterized protein</fullName>
    </submittedName>
</protein>
<comment type="caution">
    <text evidence="1">The sequence shown here is derived from an EMBL/GenBank/DDBJ whole genome shotgun (WGS) entry which is preliminary data.</text>
</comment>
<dbReference type="Proteomes" id="UP000284178">
    <property type="component" value="Unassembled WGS sequence"/>
</dbReference>
<evidence type="ECO:0000313" key="2">
    <source>
        <dbReference type="Proteomes" id="UP000284178"/>
    </source>
</evidence>
<accession>A0A412FX22</accession>
<proteinExistence type="predicted"/>
<reference evidence="1 2" key="1">
    <citation type="submission" date="2018-08" db="EMBL/GenBank/DDBJ databases">
        <title>A genome reference for cultivated species of the human gut microbiota.</title>
        <authorList>
            <person name="Zou Y."/>
            <person name="Xue W."/>
            <person name="Luo G."/>
        </authorList>
    </citation>
    <scope>NUCLEOTIDE SEQUENCE [LARGE SCALE GENOMIC DNA]</scope>
    <source>
        <strain evidence="1 2">AF24-29</strain>
    </source>
</reference>
<evidence type="ECO:0000313" key="1">
    <source>
        <dbReference type="EMBL" id="RGR72694.1"/>
    </source>
</evidence>